<evidence type="ECO:0000256" key="2">
    <source>
        <dbReference type="ARBA" id="ARBA00022679"/>
    </source>
</evidence>
<feature type="non-terminal residue" evidence="9">
    <location>
        <position position="150"/>
    </location>
</feature>
<name>A0A4Y2GU68_ARAVE</name>
<keyword evidence="6" id="KW-0378">Hydrolase</keyword>
<dbReference type="GO" id="GO:0006508">
    <property type="term" value="P:proteolysis"/>
    <property type="evidence" value="ECO:0007669"/>
    <property type="project" value="UniProtKB-KW"/>
</dbReference>
<protein>
    <submittedName>
        <fullName evidence="9">Retrovirus-related Pol polyprotein from transposon opus</fullName>
    </submittedName>
</protein>
<dbReference type="Gene3D" id="3.30.70.270">
    <property type="match status" value="1"/>
</dbReference>
<keyword evidence="1" id="KW-0645">Protease</keyword>
<accession>A0A4Y2GU68</accession>
<dbReference type="PANTHER" id="PTHR24559">
    <property type="entry name" value="TRANSPOSON TY3-I GAG-POL POLYPROTEIN"/>
    <property type="match status" value="1"/>
</dbReference>
<sequence length="150" mass="17122">MNPAKRELLKKELDSLLADGIIEECESPYASPVVLVPKPNGSTRLCVDFRKLNATTIADTYPLPRMDDLLTEAKSTAYMSTLDLKSGYHQIKVHEADQDKTAFICPFGTYKYLRMPFGLRNAPATFQRLIDRFRADQRNIVLTLRRDVVR</sequence>
<evidence type="ECO:0000256" key="3">
    <source>
        <dbReference type="ARBA" id="ARBA00022695"/>
    </source>
</evidence>
<evidence type="ECO:0000256" key="5">
    <source>
        <dbReference type="ARBA" id="ARBA00022759"/>
    </source>
</evidence>
<dbReference type="InterPro" id="IPR043502">
    <property type="entry name" value="DNA/RNA_pol_sf"/>
</dbReference>
<proteinExistence type="predicted"/>
<keyword evidence="2" id="KW-0808">Transferase</keyword>
<evidence type="ECO:0000313" key="9">
    <source>
        <dbReference type="EMBL" id="GBM56399.1"/>
    </source>
</evidence>
<keyword evidence="7" id="KW-0695">RNA-directed DNA polymerase</keyword>
<keyword evidence="10" id="KW-1185">Reference proteome</keyword>
<reference evidence="9 10" key="1">
    <citation type="journal article" date="2019" name="Sci. Rep.">
        <title>Orb-weaving spider Araneus ventricosus genome elucidates the spidroin gene catalogue.</title>
        <authorList>
            <person name="Kono N."/>
            <person name="Nakamura H."/>
            <person name="Ohtoshi R."/>
            <person name="Moran D.A.P."/>
            <person name="Shinohara A."/>
            <person name="Yoshida Y."/>
            <person name="Fujiwara M."/>
            <person name="Mori M."/>
            <person name="Tomita M."/>
            <person name="Arakawa K."/>
        </authorList>
    </citation>
    <scope>NUCLEOTIDE SEQUENCE [LARGE SCALE GENOMIC DNA]</scope>
</reference>
<keyword evidence="5" id="KW-0255">Endonuclease</keyword>
<keyword evidence="4" id="KW-0540">Nuclease</keyword>
<dbReference type="Gene3D" id="3.10.10.10">
    <property type="entry name" value="HIV Type 1 Reverse Transcriptase, subunit A, domain 1"/>
    <property type="match status" value="1"/>
</dbReference>
<organism evidence="9 10">
    <name type="scientific">Araneus ventricosus</name>
    <name type="common">Orbweaver spider</name>
    <name type="synonym">Epeira ventricosa</name>
    <dbReference type="NCBI Taxonomy" id="182803"/>
    <lineage>
        <taxon>Eukaryota</taxon>
        <taxon>Metazoa</taxon>
        <taxon>Ecdysozoa</taxon>
        <taxon>Arthropoda</taxon>
        <taxon>Chelicerata</taxon>
        <taxon>Arachnida</taxon>
        <taxon>Araneae</taxon>
        <taxon>Araneomorphae</taxon>
        <taxon>Entelegynae</taxon>
        <taxon>Araneoidea</taxon>
        <taxon>Araneidae</taxon>
        <taxon>Araneus</taxon>
    </lineage>
</organism>
<dbReference type="GO" id="GO:0008233">
    <property type="term" value="F:peptidase activity"/>
    <property type="evidence" value="ECO:0007669"/>
    <property type="project" value="UniProtKB-KW"/>
</dbReference>
<keyword evidence="3" id="KW-0548">Nucleotidyltransferase</keyword>
<dbReference type="FunFam" id="3.10.10.10:FF:000007">
    <property type="entry name" value="Retrovirus-related Pol polyprotein from transposon 17.6-like Protein"/>
    <property type="match status" value="1"/>
</dbReference>
<feature type="domain" description="Reverse transcriptase" evidence="8">
    <location>
        <begin position="36"/>
        <end position="139"/>
    </location>
</feature>
<evidence type="ECO:0000256" key="1">
    <source>
        <dbReference type="ARBA" id="ARBA00022670"/>
    </source>
</evidence>
<evidence type="ECO:0000259" key="8">
    <source>
        <dbReference type="Pfam" id="PF00078"/>
    </source>
</evidence>
<dbReference type="PANTHER" id="PTHR24559:SF444">
    <property type="entry name" value="REVERSE TRANSCRIPTASE DOMAIN-CONTAINING PROTEIN"/>
    <property type="match status" value="1"/>
</dbReference>
<evidence type="ECO:0000256" key="7">
    <source>
        <dbReference type="ARBA" id="ARBA00022918"/>
    </source>
</evidence>
<dbReference type="GO" id="GO:0004519">
    <property type="term" value="F:endonuclease activity"/>
    <property type="evidence" value="ECO:0007669"/>
    <property type="project" value="UniProtKB-KW"/>
</dbReference>
<dbReference type="AlphaFoldDB" id="A0A4Y2GU68"/>
<evidence type="ECO:0000256" key="6">
    <source>
        <dbReference type="ARBA" id="ARBA00022801"/>
    </source>
</evidence>
<dbReference type="Proteomes" id="UP000499080">
    <property type="component" value="Unassembled WGS sequence"/>
</dbReference>
<dbReference type="InterPro" id="IPR043128">
    <property type="entry name" value="Rev_trsase/Diguanyl_cyclase"/>
</dbReference>
<evidence type="ECO:0000313" key="10">
    <source>
        <dbReference type="Proteomes" id="UP000499080"/>
    </source>
</evidence>
<dbReference type="EMBL" id="BGPR01100502">
    <property type="protein sequence ID" value="GBM56399.1"/>
    <property type="molecule type" value="Genomic_DNA"/>
</dbReference>
<dbReference type="Pfam" id="PF00078">
    <property type="entry name" value="RVT_1"/>
    <property type="match status" value="1"/>
</dbReference>
<dbReference type="OrthoDB" id="6432602at2759"/>
<dbReference type="GO" id="GO:0003964">
    <property type="term" value="F:RNA-directed DNA polymerase activity"/>
    <property type="evidence" value="ECO:0007669"/>
    <property type="project" value="UniProtKB-KW"/>
</dbReference>
<comment type="caution">
    <text evidence="9">The sequence shown here is derived from an EMBL/GenBank/DDBJ whole genome shotgun (WGS) entry which is preliminary data.</text>
</comment>
<dbReference type="CDD" id="cd01647">
    <property type="entry name" value="RT_LTR"/>
    <property type="match status" value="1"/>
</dbReference>
<evidence type="ECO:0000256" key="4">
    <source>
        <dbReference type="ARBA" id="ARBA00022722"/>
    </source>
</evidence>
<dbReference type="InterPro" id="IPR053134">
    <property type="entry name" value="RNA-dir_DNA_polymerase"/>
</dbReference>
<dbReference type="InterPro" id="IPR000477">
    <property type="entry name" value="RT_dom"/>
</dbReference>
<gene>
    <name evidence="9" type="primary">pol_3013</name>
    <name evidence="9" type="ORF">AVEN_218583_1</name>
</gene>
<dbReference type="SUPFAM" id="SSF56672">
    <property type="entry name" value="DNA/RNA polymerases"/>
    <property type="match status" value="1"/>
</dbReference>